<dbReference type="KEGG" id="gph:GEMMAAP_18805"/>
<sequence length="73" mass="8134">MSGNQSDQSPKGPASYFPSIEKKYGKPMEFWLDLVRSRTGMKHMEVVSWLKAEHGLGHGHANAIVAYVFAQAK</sequence>
<keyword evidence="2" id="KW-1185">Reference proteome</keyword>
<evidence type="ECO:0008006" key="3">
    <source>
        <dbReference type="Google" id="ProtNLM"/>
    </source>
</evidence>
<dbReference type="EMBL" id="CP011454">
    <property type="protein sequence ID" value="AMW06276.1"/>
    <property type="molecule type" value="Genomic_DNA"/>
</dbReference>
<reference evidence="1 2" key="1">
    <citation type="journal article" date="2014" name="Proc. Natl. Acad. Sci. U.S.A.">
        <title>Functional type 2 photosynthetic reaction centers found in the rare bacterial phylum Gemmatimonadetes.</title>
        <authorList>
            <person name="Zeng Y."/>
            <person name="Feng F."/>
            <person name="Medova H."/>
            <person name="Dean J."/>
            <person name="Koblizek M."/>
        </authorList>
    </citation>
    <scope>NUCLEOTIDE SEQUENCE [LARGE SCALE GENOMIC DNA]</scope>
    <source>
        <strain evidence="1 2">AP64</strain>
    </source>
</reference>
<accession>A0A143BMG8</accession>
<dbReference type="RefSeq" id="WP_026850970.1">
    <property type="nucleotide sequence ID" value="NZ_CP011454.1"/>
</dbReference>
<dbReference type="eggNOG" id="ENOG503021J">
    <property type="taxonomic scope" value="Bacteria"/>
</dbReference>
<evidence type="ECO:0000313" key="1">
    <source>
        <dbReference type="EMBL" id="AMW06276.1"/>
    </source>
</evidence>
<dbReference type="InterPro" id="IPR025629">
    <property type="entry name" value="DUF4287"/>
</dbReference>
<name>A0A143BMG8_9BACT</name>
<dbReference type="OrthoDB" id="9809825at2"/>
<dbReference type="Pfam" id="PF14117">
    <property type="entry name" value="DUF4287"/>
    <property type="match status" value="1"/>
</dbReference>
<proteinExistence type="predicted"/>
<reference evidence="1 2" key="2">
    <citation type="journal article" date="2016" name="Environ. Microbiol. Rep.">
        <title>Metagenomic evidence for the presence of phototrophic Gemmatimonadetes bacteria in diverse environments.</title>
        <authorList>
            <person name="Zeng Y."/>
            <person name="Baumbach J."/>
            <person name="Barbosa E.G."/>
            <person name="Azevedo V."/>
            <person name="Zhang C."/>
            <person name="Koblizek M."/>
        </authorList>
    </citation>
    <scope>NUCLEOTIDE SEQUENCE [LARGE SCALE GENOMIC DNA]</scope>
    <source>
        <strain evidence="1 2">AP64</strain>
    </source>
</reference>
<evidence type="ECO:0000313" key="2">
    <source>
        <dbReference type="Proteomes" id="UP000076404"/>
    </source>
</evidence>
<dbReference type="STRING" id="1379270.GEMMAAP_18805"/>
<organism evidence="1 2">
    <name type="scientific">Gemmatimonas phototrophica</name>
    <dbReference type="NCBI Taxonomy" id="1379270"/>
    <lineage>
        <taxon>Bacteria</taxon>
        <taxon>Pseudomonadati</taxon>
        <taxon>Gemmatimonadota</taxon>
        <taxon>Gemmatimonadia</taxon>
        <taxon>Gemmatimonadales</taxon>
        <taxon>Gemmatimonadaceae</taxon>
        <taxon>Gemmatimonas</taxon>
    </lineage>
</organism>
<gene>
    <name evidence="1" type="ORF">GEMMAAP_18805</name>
</gene>
<dbReference type="Proteomes" id="UP000076404">
    <property type="component" value="Chromosome"/>
</dbReference>
<dbReference type="AlphaFoldDB" id="A0A143BMG8"/>
<protein>
    <recommendedName>
        <fullName evidence="3">DUF4287 domain-containing protein</fullName>
    </recommendedName>
</protein>